<dbReference type="InterPro" id="IPR029063">
    <property type="entry name" value="SAM-dependent_MTases_sf"/>
</dbReference>
<gene>
    <name evidence="1" type="ORF">Q75_11995</name>
</gene>
<dbReference type="GO" id="GO:0008168">
    <property type="term" value="F:methyltransferase activity"/>
    <property type="evidence" value="ECO:0007669"/>
    <property type="project" value="UniProtKB-KW"/>
</dbReference>
<dbReference type="EMBL" id="LDYG01000037">
    <property type="protein sequence ID" value="KUP05427.1"/>
    <property type="molecule type" value="Genomic_DNA"/>
</dbReference>
<dbReference type="Gene3D" id="3.40.50.150">
    <property type="entry name" value="Vaccinia Virus protein VP39"/>
    <property type="match status" value="1"/>
</dbReference>
<evidence type="ECO:0000313" key="2">
    <source>
        <dbReference type="Proteomes" id="UP000074108"/>
    </source>
</evidence>
<proteinExistence type="predicted"/>
<comment type="caution">
    <text evidence="1">The sequence shown here is derived from an EMBL/GenBank/DDBJ whole genome shotgun (WGS) entry which is preliminary data.</text>
</comment>
<dbReference type="InterPro" id="IPR010719">
    <property type="entry name" value="MnmM_MeTrfase"/>
</dbReference>
<protein>
    <submittedName>
        <fullName evidence="1">rRNA methyltransferase</fullName>
    </submittedName>
</protein>
<keyword evidence="2" id="KW-1185">Reference proteome</keyword>
<dbReference type="PATRIC" id="fig|1150625.3.peg.2554"/>
<reference evidence="1 2" key="1">
    <citation type="journal article" date="2016" name="Front. Microbiol.">
        <title>Microevolution Analysis of Bacillus coahuilensis Unveils Differences in Phosphorus Acquisition Strategies and Their Regulation.</title>
        <authorList>
            <person name="Gomez-Lunar Z."/>
            <person name="Hernandez-Gonzalez I."/>
            <person name="Rodriguez-Torres M.D."/>
            <person name="Souza V."/>
            <person name="Olmedo-Alvarez G."/>
        </authorList>
    </citation>
    <scope>NUCLEOTIDE SEQUENCE [LARGE SCALE GENOMIC DNA]</scope>
    <source>
        <strain evidence="2">p1.1.43</strain>
    </source>
</reference>
<name>A0A147K6C8_9BACI</name>
<dbReference type="GO" id="GO:0032259">
    <property type="term" value="P:methylation"/>
    <property type="evidence" value="ECO:0007669"/>
    <property type="project" value="UniProtKB-KW"/>
</dbReference>
<dbReference type="RefSeq" id="WP_059351506.1">
    <property type="nucleotide sequence ID" value="NZ_LDYG01000037.1"/>
</dbReference>
<evidence type="ECO:0000313" key="1">
    <source>
        <dbReference type="EMBL" id="KUP05427.1"/>
    </source>
</evidence>
<dbReference type="PANTHER" id="PTHR35276:SF1">
    <property type="entry name" value="TRNA (MNM(5)S(2)U34)-METHYLTRANSFERASE, CHLOROPLASTIC"/>
    <property type="match status" value="1"/>
</dbReference>
<dbReference type="SUPFAM" id="SSF53335">
    <property type="entry name" value="S-adenosyl-L-methionine-dependent methyltransferases"/>
    <property type="match status" value="1"/>
</dbReference>
<sequence length="190" mass="21129">MKLKRILPFARDLLQSAVDKGDIVIDATMGNGHDTLYLAQLVGEEGHVFAFDIQNEAIDSTRMQLKKSGITEGVTLIHRGHEHVKDAVPADVHGNVKGAIFNLGYLPGGDKRIVTTANTTIQAVESLLSIMSPEGVIVLVIYHGHDEGKEERDKLLTYVENLDQKMAHVLRYQFINQQNHPPFIVAIEKR</sequence>
<keyword evidence="1" id="KW-0808">Transferase</keyword>
<keyword evidence="1" id="KW-0489">Methyltransferase</keyword>
<dbReference type="PANTHER" id="PTHR35276">
    <property type="entry name" value="S-ADENOSYL-L-METHIONINE-DEPENDENT METHYLTRANSFERASES SUPERFAMILY PROTEIN"/>
    <property type="match status" value="1"/>
</dbReference>
<dbReference type="STRING" id="1150625.Q75_11995"/>
<accession>A0A147K6C8</accession>
<dbReference type="Proteomes" id="UP000074108">
    <property type="component" value="Unassembled WGS sequence"/>
</dbReference>
<organism evidence="1 2">
    <name type="scientific">Bacillus coahuilensis p1.1.43</name>
    <dbReference type="NCBI Taxonomy" id="1150625"/>
    <lineage>
        <taxon>Bacteria</taxon>
        <taxon>Bacillati</taxon>
        <taxon>Bacillota</taxon>
        <taxon>Bacilli</taxon>
        <taxon>Bacillales</taxon>
        <taxon>Bacillaceae</taxon>
        <taxon>Bacillus</taxon>
    </lineage>
</organism>
<dbReference type="AlphaFoldDB" id="A0A147K6C8"/>
<dbReference type="Pfam" id="PF06962">
    <property type="entry name" value="rRNA_methylase"/>
    <property type="match status" value="1"/>
</dbReference>
<dbReference type="OrthoDB" id="9792989at2"/>